<sequence length="620" mass="69452">MSIKGGSYVNVSSSSRIMVWKTAGAVLRLIWGNDRMLLLGAGMLQVVAAIIPALQIYTTKEMVDVLSEALVSPNKTASFPAALAWVTLQSFLFASLTVMRSIGEYMSLQLQTRTSFHMDKQIAEKAAKLPLSVFDQPTYYDQLQRVSNGVSLRTMNVIQSLFALVQHVFTLTAVLIVLAAFHWAVAAALLLILIPNMLLHMRIGQWQFWQMIAQTPTARRSKYIFQLLCGREAAKEIRVFGTAIYLRDLWSKLFWKNATEQLRLHRKTLLSRSVHEGGAELTLYLACILLTWLCVQGRMTVGSFVSIFQAMRNSQNAMSGMVFTLSRFYQDALYVSEWFTFAGMEEERSPEKPSTLSGSLQKGIEVRELTFQYPGAVEPDLDQISLHIHPGQKIAIVGENGAGKSTLIKCLIGLYSPSQGQILYDGIPLESLEPTDFRKRVTAVFQDFVQYQLTLKENIGLGHLEQINNTEALIQAAHRTGINEWLTLKAESLETQLGILFEGGKELSLGQWQKVALSRALFKEAELVVLDEPTSSMDPKAEAELYRLFSTLSEGKISLMVSHRLGSCKHADLILVMEKGRIIEQGNHNQLMSQNGVYADMFRIQANLYHIETVSEPIIS</sequence>
<evidence type="ECO:0000313" key="10">
    <source>
        <dbReference type="EMBL" id="QGQ95179.1"/>
    </source>
</evidence>
<keyword evidence="5 7" id="KW-1133">Transmembrane helix</keyword>
<feature type="domain" description="ABC transmembrane type-1" evidence="9">
    <location>
        <begin position="39"/>
        <end position="330"/>
    </location>
</feature>
<evidence type="ECO:0000256" key="5">
    <source>
        <dbReference type="ARBA" id="ARBA00022989"/>
    </source>
</evidence>
<feature type="transmembrane region" description="Helical" evidence="7">
    <location>
        <begin position="37"/>
        <end position="57"/>
    </location>
</feature>
<name>A0A6B8RGE8_9BACL</name>
<dbReference type="InterPro" id="IPR036640">
    <property type="entry name" value="ABC1_TM_sf"/>
</dbReference>
<feature type="transmembrane region" description="Helical" evidence="7">
    <location>
        <begin position="77"/>
        <end position="99"/>
    </location>
</feature>
<dbReference type="InterPro" id="IPR027417">
    <property type="entry name" value="P-loop_NTPase"/>
</dbReference>
<dbReference type="PROSITE" id="PS00211">
    <property type="entry name" value="ABC_TRANSPORTER_1"/>
    <property type="match status" value="1"/>
</dbReference>
<gene>
    <name evidence="10" type="ORF">EHS13_09920</name>
</gene>
<keyword evidence="6 7" id="KW-0472">Membrane</keyword>
<dbReference type="SMART" id="SM00382">
    <property type="entry name" value="AAA"/>
    <property type="match status" value="1"/>
</dbReference>
<dbReference type="PROSITE" id="PS50929">
    <property type="entry name" value="ABC_TM1F"/>
    <property type="match status" value="1"/>
</dbReference>
<dbReference type="Gene3D" id="1.20.1560.10">
    <property type="entry name" value="ABC transporter type 1, transmembrane domain"/>
    <property type="match status" value="1"/>
</dbReference>
<dbReference type="GO" id="GO:0005524">
    <property type="term" value="F:ATP binding"/>
    <property type="evidence" value="ECO:0007669"/>
    <property type="project" value="UniProtKB-KW"/>
</dbReference>
<dbReference type="KEGG" id="ppsc:EHS13_09920"/>
<dbReference type="EMBL" id="CP034235">
    <property type="protein sequence ID" value="QGQ95179.1"/>
    <property type="molecule type" value="Genomic_DNA"/>
</dbReference>
<protein>
    <submittedName>
        <fullName evidence="10">ABC transporter ATP-binding protein</fullName>
    </submittedName>
</protein>
<keyword evidence="3" id="KW-0547">Nucleotide-binding</keyword>
<evidence type="ECO:0000313" key="11">
    <source>
        <dbReference type="Proteomes" id="UP000426246"/>
    </source>
</evidence>
<keyword evidence="2 7" id="KW-0812">Transmembrane</keyword>
<dbReference type="SUPFAM" id="SSF90123">
    <property type="entry name" value="ABC transporter transmembrane region"/>
    <property type="match status" value="1"/>
</dbReference>
<dbReference type="InterPro" id="IPR017871">
    <property type="entry name" value="ABC_transporter-like_CS"/>
</dbReference>
<dbReference type="InterPro" id="IPR011527">
    <property type="entry name" value="ABC1_TM_dom"/>
</dbReference>
<dbReference type="Pfam" id="PF00005">
    <property type="entry name" value="ABC_tran"/>
    <property type="match status" value="1"/>
</dbReference>
<evidence type="ECO:0000256" key="6">
    <source>
        <dbReference type="ARBA" id="ARBA00023136"/>
    </source>
</evidence>
<evidence type="ECO:0000256" key="3">
    <source>
        <dbReference type="ARBA" id="ARBA00022741"/>
    </source>
</evidence>
<evidence type="ECO:0000256" key="2">
    <source>
        <dbReference type="ARBA" id="ARBA00022692"/>
    </source>
</evidence>
<dbReference type="PANTHER" id="PTHR43394">
    <property type="entry name" value="ATP-DEPENDENT PERMEASE MDL1, MITOCHONDRIAL"/>
    <property type="match status" value="1"/>
</dbReference>
<reference evidence="11" key="1">
    <citation type="submission" date="2018-11" db="EMBL/GenBank/DDBJ databases">
        <title>Complete genome sequence of Paenibacillus sp. ML311-T8.</title>
        <authorList>
            <person name="Nam Y.-D."/>
            <person name="Kang J."/>
            <person name="Chung W.-H."/>
            <person name="Park Y.S."/>
        </authorList>
    </citation>
    <scope>NUCLEOTIDE SEQUENCE [LARGE SCALE GENOMIC DNA]</scope>
    <source>
        <strain evidence="11">ML311-T8</strain>
    </source>
</reference>
<keyword evidence="11" id="KW-1185">Reference proteome</keyword>
<dbReference type="GO" id="GO:0016887">
    <property type="term" value="F:ATP hydrolysis activity"/>
    <property type="evidence" value="ECO:0007669"/>
    <property type="project" value="InterPro"/>
</dbReference>
<dbReference type="PROSITE" id="PS50893">
    <property type="entry name" value="ABC_TRANSPORTER_2"/>
    <property type="match status" value="1"/>
</dbReference>
<feature type="transmembrane region" description="Helical" evidence="7">
    <location>
        <begin position="161"/>
        <end position="194"/>
    </location>
</feature>
<organism evidence="10 11">
    <name type="scientific">Paenibacillus psychroresistens</name>
    <dbReference type="NCBI Taxonomy" id="1778678"/>
    <lineage>
        <taxon>Bacteria</taxon>
        <taxon>Bacillati</taxon>
        <taxon>Bacillota</taxon>
        <taxon>Bacilli</taxon>
        <taxon>Bacillales</taxon>
        <taxon>Paenibacillaceae</taxon>
        <taxon>Paenibacillus</taxon>
    </lineage>
</organism>
<dbReference type="GO" id="GO:0005886">
    <property type="term" value="C:plasma membrane"/>
    <property type="evidence" value="ECO:0007669"/>
    <property type="project" value="UniProtKB-SubCell"/>
</dbReference>
<comment type="subcellular location">
    <subcellularLocation>
        <location evidence="1">Cell membrane</location>
        <topology evidence="1">Multi-pass membrane protein</topology>
    </subcellularLocation>
</comment>
<keyword evidence="4 10" id="KW-0067">ATP-binding</keyword>
<evidence type="ECO:0000259" key="9">
    <source>
        <dbReference type="PROSITE" id="PS50929"/>
    </source>
</evidence>
<dbReference type="AlphaFoldDB" id="A0A6B8RGE8"/>
<dbReference type="InterPro" id="IPR039421">
    <property type="entry name" value="Type_1_exporter"/>
</dbReference>
<evidence type="ECO:0000256" key="4">
    <source>
        <dbReference type="ARBA" id="ARBA00022840"/>
    </source>
</evidence>
<evidence type="ECO:0000256" key="7">
    <source>
        <dbReference type="SAM" id="Phobius"/>
    </source>
</evidence>
<dbReference type="GO" id="GO:0015421">
    <property type="term" value="F:ABC-type oligopeptide transporter activity"/>
    <property type="evidence" value="ECO:0007669"/>
    <property type="project" value="TreeGrafter"/>
</dbReference>
<dbReference type="InterPro" id="IPR003593">
    <property type="entry name" value="AAA+_ATPase"/>
</dbReference>
<dbReference type="Gene3D" id="3.40.50.300">
    <property type="entry name" value="P-loop containing nucleotide triphosphate hydrolases"/>
    <property type="match status" value="1"/>
</dbReference>
<dbReference type="SUPFAM" id="SSF52540">
    <property type="entry name" value="P-loop containing nucleoside triphosphate hydrolases"/>
    <property type="match status" value="1"/>
</dbReference>
<evidence type="ECO:0000259" key="8">
    <source>
        <dbReference type="PROSITE" id="PS50893"/>
    </source>
</evidence>
<dbReference type="Proteomes" id="UP000426246">
    <property type="component" value="Chromosome"/>
</dbReference>
<proteinExistence type="predicted"/>
<dbReference type="InterPro" id="IPR003439">
    <property type="entry name" value="ABC_transporter-like_ATP-bd"/>
</dbReference>
<dbReference type="PANTHER" id="PTHR43394:SF1">
    <property type="entry name" value="ATP-BINDING CASSETTE SUB-FAMILY B MEMBER 10, MITOCHONDRIAL"/>
    <property type="match status" value="1"/>
</dbReference>
<evidence type="ECO:0000256" key="1">
    <source>
        <dbReference type="ARBA" id="ARBA00004651"/>
    </source>
</evidence>
<accession>A0A6B8RGE8</accession>
<feature type="domain" description="ABC transporter" evidence="8">
    <location>
        <begin position="364"/>
        <end position="604"/>
    </location>
</feature>